<organism evidence="3 4">
    <name type="scientific">Buddleja alternifolia</name>
    <dbReference type="NCBI Taxonomy" id="168488"/>
    <lineage>
        <taxon>Eukaryota</taxon>
        <taxon>Viridiplantae</taxon>
        <taxon>Streptophyta</taxon>
        <taxon>Embryophyta</taxon>
        <taxon>Tracheophyta</taxon>
        <taxon>Spermatophyta</taxon>
        <taxon>Magnoliopsida</taxon>
        <taxon>eudicotyledons</taxon>
        <taxon>Gunneridae</taxon>
        <taxon>Pentapetalae</taxon>
        <taxon>asterids</taxon>
        <taxon>lamiids</taxon>
        <taxon>Lamiales</taxon>
        <taxon>Scrophulariaceae</taxon>
        <taxon>Buddlejeae</taxon>
        <taxon>Buddleja</taxon>
    </lineage>
</organism>
<dbReference type="SMART" id="SM00239">
    <property type="entry name" value="C2"/>
    <property type="match status" value="1"/>
</dbReference>
<dbReference type="PANTHER" id="PTHR32246:SF15">
    <property type="entry name" value="CALCIUM-DEPENDENT LIPID-BINDING (CALB DOMAIN) FAMILY PROTEIN"/>
    <property type="match status" value="1"/>
</dbReference>
<dbReference type="CDD" id="cd04051">
    <property type="entry name" value="C2_SRC2_like"/>
    <property type="match status" value="1"/>
</dbReference>
<evidence type="ECO:0000313" key="4">
    <source>
        <dbReference type="Proteomes" id="UP000826271"/>
    </source>
</evidence>
<gene>
    <name evidence="3" type="ORF">BUALT_Bualt06G0060200</name>
</gene>
<dbReference type="PANTHER" id="PTHR32246">
    <property type="entry name" value="INGRESSION PROTEIN FIC1"/>
    <property type="match status" value="1"/>
</dbReference>
<feature type="region of interest" description="Disordered" evidence="1">
    <location>
        <begin position="182"/>
        <end position="299"/>
    </location>
</feature>
<name>A0AAV6XP05_9LAMI</name>
<proteinExistence type="predicted"/>
<dbReference type="InterPro" id="IPR000008">
    <property type="entry name" value="C2_dom"/>
</dbReference>
<feature type="compositionally biased region" description="Pro residues" evidence="1">
    <location>
        <begin position="282"/>
        <end position="296"/>
    </location>
</feature>
<dbReference type="Pfam" id="PF00168">
    <property type="entry name" value="C2"/>
    <property type="match status" value="1"/>
</dbReference>
<dbReference type="Gene3D" id="2.60.40.150">
    <property type="entry name" value="C2 domain"/>
    <property type="match status" value="1"/>
</dbReference>
<accession>A0AAV6XP05</accession>
<evidence type="ECO:0000259" key="2">
    <source>
        <dbReference type="PROSITE" id="PS50004"/>
    </source>
</evidence>
<sequence length="376" mass="40286">MGRKIWVEVCLISARGLRRTSSLWKLQWFAVGWIDPENKYCTKIDSSGNSNPVWKTKFSMAIDASESNIQDLALHVEVYSREPIFLRQSLLGDATIVLKEFMDKYDDAKSEVSKPVEEVGSFQLRKRNSNKPQGFVDVSIRISEEREEASSSYLGSDEGFNLTDHNGTVNLATGYGPLQYQKPHLPVTTSQHPGSTNMIPIPLNYSHHSQVGGPNYPSAGGPDYPSASGQNYPSAGGPSYQPPRTPPPNYPSAGGPNYLSAGGPNYPSASGHNYPLAGGPSYQPPRTPPPPPPPPSNVGYIPNFPPRMNNFTPSYINMPSSAPPPGRGSGPGFGMGVGAGALAAGAVIFGNDFMSGFNVPSGLRDASLTISTDPPF</sequence>
<dbReference type="Proteomes" id="UP000826271">
    <property type="component" value="Unassembled WGS sequence"/>
</dbReference>
<feature type="domain" description="C2" evidence="2">
    <location>
        <begin position="1"/>
        <end position="113"/>
    </location>
</feature>
<dbReference type="SUPFAM" id="SSF49562">
    <property type="entry name" value="C2 domain (Calcium/lipid-binding domain, CaLB)"/>
    <property type="match status" value="1"/>
</dbReference>
<reference evidence="3" key="1">
    <citation type="submission" date="2019-10" db="EMBL/GenBank/DDBJ databases">
        <authorList>
            <person name="Zhang R."/>
            <person name="Pan Y."/>
            <person name="Wang J."/>
            <person name="Ma R."/>
            <person name="Yu S."/>
        </authorList>
    </citation>
    <scope>NUCLEOTIDE SEQUENCE</scope>
    <source>
        <strain evidence="3">LA-IB0</strain>
        <tissue evidence="3">Leaf</tissue>
    </source>
</reference>
<dbReference type="EMBL" id="WHWC01000006">
    <property type="protein sequence ID" value="KAG8380858.1"/>
    <property type="molecule type" value="Genomic_DNA"/>
</dbReference>
<feature type="compositionally biased region" description="Polar residues" evidence="1">
    <location>
        <begin position="187"/>
        <end position="198"/>
    </location>
</feature>
<dbReference type="GO" id="GO:0006952">
    <property type="term" value="P:defense response"/>
    <property type="evidence" value="ECO:0007669"/>
    <property type="project" value="InterPro"/>
</dbReference>
<protein>
    <recommendedName>
        <fullName evidence="2">C2 domain-containing protein</fullName>
    </recommendedName>
</protein>
<comment type="caution">
    <text evidence="3">The sequence shown here is derived from an EMBL/GenBank/DDBJ whole genome shotgun (WGS) entry which is preliminary data.</text>
</comment>
<feature type="compositionally biased region" description="Pro residues" evidence="1">
    <location>
        <begin position="240"/>
        <end position="250"/>
    </location>
</feature>
<dbReference type="InterPro" id="IPR035892">
    <property type="entry name" value="C2_domain_sf"/>
</dbReference>
<keyword evidence="4" id="KW-1185">Reference proteome</keyword>
<evidence type="ECO:0000256" key="1">
    <source>
        <dbReference type="SAM" id="MobiDB-lite"/>
    </source>
</evidence>
<dbReference type="InterPro" id="IPR044750">
    <property type="entry name" value="C2_SRC2/BAP"/>
</dbReference>
<dbReference type="AlphaFoldDB" id="A0AAV6XP05"/>
<dbReference type="PROSITE" id="PS50004">
    <property type="entry name" value="C2"/>
    <property type="match status" value="1"/>
</dbReference>
<evidence type="ECO:0000313" key="3">
    <source>
        <dbReference type="EMBL" id="KAG8380858.1"/>
    </source>
</evidence>